<dbReference type="InterPro" id="IPR022781">
    <property type="entry name" value="Flagellar_biosynth_FliO"/>
</dbReference>
<dbReference type="GO" id="GO:0009425">
    <property type="term" value="C:bacterial-type flagellum basal body"/>
    <property type="evidence" value="ECO:0007669"/>
    <property type="project" value="UniProtKB-SubCell"/>
</dbReference>
<dbReference type="Pfam" id="PF04347">
    <property type="entry name" value="FliO"/>
    <property type="match status" value="1"/>
</dbReference>
<evidence type="ECO:0000256" key="1">
    <source>
        <dbReference type="ARBA" id="ARBA00022475"/>
    </source>
</evidence>
<dbReference type="InterPro" id="IPR052205">
    <property type="entry name" value="FliO/MopB"/>
</dbReference>
<evidence type="ECO:0000256" key="5">
    <source>
        <dbReference type="ARBA" id="ARBA00023143"/>
    </source>
</evidence>
<evidence type="ECO:0000256" key="7">
    <source>
        <dbReference type="RuleBase" id="RU362064"/>
    </source>
</evidence>
<feature type="transmembrane region" description="Helical" evidence="7">
    <location>
        <begin position="38"/>
        <end position="60"/>
    </location>
</feature>
<evidence type="ECO:0000256" key="2">
    <source>
        <dbReference type="ARBA" id="ARBA00022692"/>
    </source>
</evidence>
<gene>
    <name evidence="8" type="ORF">Nstercoris_01744</name>
</gene>
<reference evidence="8 9" key="1">
    <citation type="submission" date="2019-06" db="EMBL/GenBank/DDBJ databases">
        <title>Nitrosomonas stercoris KYUHI-S whole genome shotgun sequence.</title>
        <authorList>
            <person name="Nakagawa T."/>
            <person name="Tsuchiya Y."/>
            <person name="Takahashi R."/>
        </authorList>
    </citation>
    <scope>NUCLEOTIDE SEQUENCE [LARGE SCALE GENOMIC DNA]</scope>
    <source>
        <strain evidence="8 9">KYUHI-S</strain>
    </source>
</reference>
<dbReference type="AlphaFoldDB" id="A0A4Y1YMX4"/>
<dbReference type="Proteomes" id="UP000316473">
    <property type="component" value="Chromosome"/>
</dbReference>
<keyword evidence="1 7" id="KW-1003">Cell membrane</keyword>
<keyword evidence="9" id="KW-1185">Reference proteome</keyword>
<keyword evidence="4 7" id="KW-0472">Membrane</keyword>
<sequence length="158" mass="17332">MSKAQITIWMSSLLGLPGWSHAETTLNREFASPISVESMLQLLAGLLIVLAVIILIAWLFKKIGYPTQRTNLLKIVSSASVGQKERIVIAEINDTWLVLGVAPGQVNLLHQTNKATLTDNEATHSSSAHSHFNEQLQANLEQAHVHPNTHTPICAKNK</sequence>
<accession>A0A4Y1YMX4</accession>
<dbReference type="KEGG" id="nst:Nstercoris_01744"/>
<dbReference type="EMBL" id="AP019755">
    <property type="protein sequence ID" value="BBL35476.1"/>
    <property type="molecule type" value="Genomic_DNA"/>
</dbReference>
<dbReference type="PANTHER" id="PTHR38766:SF1">
    <property type="entry name" value="FLAGELLAR PROTEIN FLIO"/>
    <property type="match status" value="1"/>
</dbReference>
<keyword evidence="2 7" id="KW-0812">Transmembrane</keyword>
<dbReference type="NCBIfam" id="TIGR03500">
    <property type="entry name" value="FliO_TIGR"/>
    <property type="match status" value="1"/>
</dbReference>
<protein>
    <recommendedName>
        <fullName evidence="7">Flagellar protein</fullName>
    </recommendedName>
</protein>
<evidence type="ECO:0000313" key="8">
    <source>
        <dbReference type="EMBL" id="BBL35476.1"/>
    </source>
</evidence>
<name>A0A4Y1YMX4_9PROT</name>
<comment type="similarity">
    <text evidence="6 7">Belongs to the FliO/MopB family.</text>
</comment>
<dbReference type="PANTHER" id="PTHR38766">
    <property type="entry name" value="FLAGELLAR PROTEIN FLIO"/>
    <property type="match status" value="1"/>
</dbReference>
<evidence type="ECO:0000256" key="3">
    <source>
        <dbReference type="ARBA" id="ARBA00022989"/>
    </source>
</evidence>
<organism evidence="8 9">
    <name type="scientific">Nitrosomonas stercoris</name>
    <dbReference type="NCBI Taxonomy" id="1444684"/>
    <lineage>
        <taxon>Bacteria</taxon>
        <taxon>Pseudomonadati</taxon>
        <taxon>Pseudomonadota</taxon>
        <taxon>Betaproteobacteria</taxon>
        <taxon>Nitrosomonadales</taxon>
        <taxon>Nitrosomonadaceae</taxon>
        <taxon>Nitrosomonas</taxon>
    </lineage>
</organism>
<evidence type="ECO:0000313" key="9">
    <source>
        <dbReference type="Proteomes" id="UP000316473"/>
    </source>
</evidence>
<evidence type="ECO:0000256" key="6">
    <source>
        <dbReference type="ARBA" id="ARBA00037937"/>
    </source>
</evidence>
<comment type="subcellular location">
    <subcellularLocation>
        <location evidence="7">Cell membrane</location>
    </subcellularLocation>
    <subcellularLocation>
        <location evidence="7">Bacterial flagellum basal body</location>
    </subcellularLocation>
</comment>
<dbReference type="GO" id="GO:0005886">
    <property type="term" value="C:plasma membrane"/>
    <property type="evidence" value="ECO:0007669"/>
    <property type="project" value="UniProtKB-SubCell"/>
</dbReference>
<keyword evidence="5 7" id="KW-0975">Bacterial flagellum</keyword>
<evidence type="ECO:0000256" key="4">
    <source>
        <dbReference type="ARBA" id="ARBA00023136"/>
    </source>
</evidence>
<dbReference type="GO" id="GO:0044781">
    <property type="term" value="P:bacterial-type flagellum organization"/>
    <property type="evidence" value="ECO:0007669"/>
    <property type="project" value="UniProtKB-UniRule"/>
</dbReference>
<keyword evidence="3 7" id="KW-1133">Transmembrane helix</keyword>
<proteinExistence type="inferred from homology"/>